<evidence type="ECO:0000256" key="2">
    <source>
        <dbReference type="SAM" id="Phobius"/>
    </source>
</evidence>
<evidence type="ECO:0000313" key="4">
    <source>
        <dbReference type="Proteomes" id="UP000538931"/>
    </source>
</evidence>
<name>A0A7W2AC07_9GAMM</name>
<keyword evidence="4" id="KW-1185">Reference proteome</keyword>
<gene>
    <name evidence="3" type="ORF">H1S06_06365</name>
</gene>
<reference evidence="3 4" key="1">
    <citation type="submission" date="2020-07" db="EMBL/GenBank/DDBJ databases">
        <title>Bacterium isolated from marien macroalgae.</title>
        <authorList>
            <person name="Zhu K."/>
            <person name="Lu D."/>
            <person name="Du Z."/>
        </authorList>
    </citation>
    <scope>NUCLEOTIDE SEQUENCE [LARGE SCALE GENOMIC DNA]</scope>
    <source>
        <strain evidence="3 4">3-1745</strain>
    </source>
</reference>
<evidence type="ECO:0000313" key="3">
    <source>
        <dbReference type="EMBL" id="MBA4501989.1"/>
    </source>
</evidence>
<keyword evidence="2" id="KW-0812">Transmembrane</keyword>
<comment type="caution">
    <text evidence="3">The sequence shown here is derived from an EMBL/GenBank/DDBJ whole genome shotgun (WGS) entry which is preliminary data.</text>
</comment>
<proteinExistence type="predicted"/>
<organism evidence="3 4">
    <name type="scientific">Marinobacterium marinum</name>
    <dbReference type="NCBI Taxonomy" id="2756129"/>
    <lineage>
        <taxon>Bacteria</taxon>
        <taxon>Pseudomonadati</taxon>
        <taxon>Pseudomonadota</taxon>
        <taxon>Gammaproteobacteria</taxon>
        <taxon>Oceanospirillales</taxon>
        <taxon>Oceanospirillaceae</taxon>
        <taxon>Marinobacterium</taxon>
    </lineage>
</organism>
<keyword evidence="2" id="KW-1133">Transmembrane helix</keyword>
<keyword evidence="2" id="KW-0472">Membrane</keyword>
<accession>A0A7W2AC07</accession>
<dbReference type="Proteomes" id="UP000538931">
    <property type="component" value="Unassembled WGS sequence"/>
</dbReference>
<feature type="transmembrane region" description="Helical" evidence="2">
    <location>
        <begin position="6"/>
        <end position="23"/>
    </location>
</feature>
<dbReference type="EMBL" id="JACEMT010000041">
    <property type="protein sequence ID" value="MBA4501989.1"/>
    <property type="molecule type" value="Genomic_DNA"/>
</dbReference>
<evidence type="ECO:0000256" key="1">
    <source>
        <dbReference type="SAM" id="MobiDB-lite"/>
    </source>
</evidence>
<feature type="region of interest" description="Disordered" evidence="1">
    <location>
        <begin position="55"/>
        <end position="83"/>
    </location>
</feature>
<feature type="compositionally biased region" description="Basic and acidic residues" evidence="1">
    <location>
        <begin position="70"/>
        <end position="83"/>
    </location>
</feature>
<sequence>MDALSIFIIIVSVVLAIVFKWVLFRKIQRWMDQDLIKQLADGDPVRMSALHQQDQQLKQQGIKRPKRHERLQEYARNSEPKAD</sequence>
<dbReference type="RefSeq" id="WP_181738357.1">
    <property type="nucleotide sequence ID" value="NZ_JACEMT010000041.1"/>
</dbReference>
<protein>
    <submittedName>
        <fullName evidence="3">Uncharacterized protein</fullName>
    </submittedName>
</protein>
<dbReference type="AlphaFoldDB" id="A0A7W2AC07"/>